<feature type="signal peptide" evidence="1">
    <location>
        <begin position="1"/>
        <end position="21"/>
    </location>
</feature>
<evidence type="ECO:0000256" key="1">
    <source>
        <dbReference type="SAM" id="SignalP"/>
    </source>
</evidence>
<dbReference type="OrthoDB" id="3537455at2"/>
<keyword evidence="1" id="KW-0732">Signal</keyword>
<evidence type="ECO:0008006" key="4">
    <source>
        <dbReference type="Google" id="ProtNLM"/>
    </source>
</evidence>
<comment type="caution">
    <text evidence="2">The sequence shown here is derived from an EMBL/GenBank/DDBJ whole genome shotgun (WGS) entry which is preliminary data.</text>
</comment>
<accession>A0A4R4XMW0</accession>
<evidence type="ECO:0000313" key="2">
    <source>
        <dbReference type="EMBL" id="TDD32179.1"/>
    </source>
</evidence>
<protein>
    <recommendedName>
        <fullName evidence="4">SH3 domain-containing protein</fullName>
    </recommendedName>
</protein>
<reference evidence="2 3" key="1">
    <citation type="submission" date="2019-03" db="EMBL/GenBank/DDBJ databases">
        <title>Draft genome sequences of novel Actinobacteria.</title>
        <authorList>
            <person name="Sahin N."/>
            <person name="Ay H."/>
            <person name="Saygin H."/>
        </authorList>
    </citation>
    <scope>NUCLEOTIDE SEQUENCE [LARGE SCALE GENOMIC DNA]</scope>
    <source>
        <strain evidence="2 3">CH32</strain>
    </source>
</reference>
<dbReference type="Proteomes" id="UP000295302">
    <property type="component" value="Unassembled WGS sequence"/>
</dbReference>
<feature type="chain" id="PRO_5039618417" description="SH3 domain-containing protein" evidence="1">
    <location>
        <begin position="22"/>
        <end position="101"/>
    </location>
</feature>
<keyword evidence="3" id="KW-1185">Reference proteome</keyword>
<sequence length="101" mass="10805">MHITRAAMAGLLASASLTAPAEAGLRYDFAAYGVVIRAEPRAGSARNGVGHPGHGFEPNRSEEHGLYRCDAHFDSTLWYHGRDATTGVVGWVPACHLTDDD</sequence>
<dbReference type="EMBL" id="SMKQ01000293">
    <property type="protein sequence ID" value="TDD32179.1"/>
    <property type="molecule type" value="Genomic_DNA"/>
</dbReference>
<dbReference type="RefSeq" id="WP_132622847.1">
    <property type="nucleotide sequence ID" value="NZ_SMKQ01000293.1"/>
</dbReference>
<name>A0A4R4XMW0_9ACTN</name>
<proteinExistence type="predicted"/>
<organism evidence="2 3">
    <name type="scientific">Nonomuraea terrae</name>
    <dbReference type="NCBI Taxonomy" id="2530383"/>
    <lineage>
        <taxon>Bacteria</taxon>
        <taxon>Bacillati</taxon>
        <taxon>Actinomycetota</taxon>
        <taxon>Actinomycetes</taxon>
        <taxon>Streptosporangiales</taxon>
        <taxon>Streptosporangiaceae</taxon>
        <taxon>Nonomuraea</taxon>
    </lineage>
</organism>
<dbReference type="AlphaFoldDB" id="A0A4R4XMW0"/>
<gene>
    <name evidence="2" type="ORF">E1286_43980</name>
</gene>
<evidence type="ECO:0000313" key="3">
    <source>
        <dbReference type="Proteomes" id="UP000295302"/>
    </source>
</evidence>